<proteinExistence type="predicted"/>
<evidence type="ECO:0000313" key="2">
    <source>
        <dbReference type="WBParaSite" id="scaffold1436_cov280.g3101"/>
    </source>
</evidence>
<sequence>MFINETQLFCYRTKPNDKKVICSLFDGVLAEFDCYSCASPILQSEWQGTGLRLAPKVFFEGDAGAGNPNKLKQFAFLDKCGEKGSTTNIQPMSYCSGGVCIEMLIVSNGIYSIVRGCLNDFFPPDYPVPTGNLECVYGAANQNATVGQQATSAQSDAWGPDCKKASGMVECLKCMRNDMEGDCHRDVRTYCTGAWCTKTIGYHNGRWLEMRGCSPFNPLNTQSCVTIERQSELSQLGDIQIPQHLSVEQCFCSGQRCNGAISIKFNKGIINYILSSIFALILALSI</sequence>
<dbReference type="WBParaSite" id="scaffold1436_cov280.g3101">
    <property type="protein sequence ID" value="scaffold1436_cov280.g3101"/>
    <property type="gene ID" value="scaffold1436_cov280.g3101"/>
</dbReference>
<accession>A0A915LQN2</accession>
<reference evidence="2" key="1">
    <citation type="submission" date="2022-11" db="UniProtKB">
        <authorList>
            <consortium name="WormBaseParasite"/>
        </authorList>
    </citation>
    <scope>IDENTIFICATION</scope>
</reference>
<evidence type="ECO:0000313" key="1">
    <source>
        <dbReference type="Proteomes" id="UP000887561"/>
    </source>
</evidence>
<dbReference type="Proteomes" id="UP000887561">
    <property type="component" value="Unplaced"/>
</dbReference>
<protein>
    <submittedName>
        <fullName evidence="2">Uncharacterized protein</fullName>
    </submittedName>
</protein>
<name>A0A915LQN2_MELJA</name>
<keyword evidence="1" id="KW-1185">Reference proteome</keyword>
<dbReference type="AlphaFoldDB" id="A0A915LQN2"/>
<organism evidence="1 2">
    <name type="scientific">Meloidogyne javanica</name>
    <name type="common">Root-knot nematode worm</name>
    <dbReference type="NCBI Taxonomy" id="6303"/>
    <lineage>
        <taxon>Eukaryota</taxon>
        <taxon>Metazoa</taxon>
        <taxon>Ecdysozoa</taxon>
        <taxon>Nematoda</taxon>
        <taxon>Chromadorea</taxon>
        <taxon>Rhabditida</taxon>
        <taxon>Tylenchina</taxon>
        <taxon>Tylenchomorpha</taxon>
        <taxon>Tylenchoidea</taxon>
        <taxon>Meloidogynidae</taxon>
        <taxon>Meloidogyninae</taxon>
        <taxon>Meloidogyne</taxon>
        <taxon>Meloidogyne incognita group</taxon>
    </lineage>
</organism>